<dbReference type="Proteomes" id="UP000616114">
    <property type="component" value="Unassembled WGS sequence"/>
</dbReference>
<reference evidence="2" key="1">
    <citation type="journal article" date="2014" name="Int. J. Syst. Evol. Microbiol.">
        <title>Complete genome sequence of Corynebacterium casei LMG S-19264T (=DSM 44701T), isolated from a smear-ripened cheese.</title>
        <authorList>
            <consortium name="US DOE Joint Genome Institute (JGI-PGF)"/>
            <person name="Walter F."/>
            <person name="Albersmeier A."/>
            <person name="Kalinowski J."/>
            <person name="Ruckert C."/>
        </authorList>
    </citation>
    <scope>NUCLEOTIDE SEQUENCE</scope>
    <source>
        <strain evidence="2">CGMCC 1.12785</strain>
    </source>
</reference>
<evidence type="ECO:0000259" key="1">
    <source>
        <dbReference type="Pfam" id="PF25191"/>
    </source>
</evidence>
<proteinExistence type="predicted"/>
<accession>A0A8J2TV33</accession>
<sequence length="148" mass="16514">MGRHDGVTYDDASWHTGSDFPEELDTHAGRTHIGMFLAWAIERGLGGELVHESQPGLADSLRAGTLTGAEVLRDTCDDTLSDDCFSETGRAFAGDYYEEHYLDDYVALSDDRLPTIYHEPNSPEKYARICAVLDRRFAEWRRGELGAA</sequence>
<gene>
    <name evidence="2" type="ORF">GCM10011333_01360</name>
</gene>
<reference evidence="2" key="2">
    <citation type="submission" date="2020-09" db="EMBL/GenBank/DDBJ databases">
        <authorList>
            <person name="Sun Q."/>
            <person name="Zhou Y."/>
        </authorList>
    </citation>
    <scope>NUCLEOTIDE SEQUENCE</scope>
    <source>
        <strain evidence="2">CGMCC 1.12785</strain>
    </source>
</reference>
<protein>
    <recommendedName>
        <fullName evidence="1">DUF7832 domain-containing protein</fullName>
    </recommendedName>
</protein>
<feature type="domain" description="DUF7832" evidence="1">
    <location>
        <begin position="9"/>
        <end position="118"/>
    </location>
</feature>
<name>A0A8J2TV33_9MICO</name>
<evidence type="ECO:0000313" key="3">
    <source>
        <dbReference type="Proteomes" id="UP000616114"/>
    </source>
</evidence>
<keyword evidence="3" id="KW-1185">Reference proteome</keyword>
<dbReference type="EMBL" id="BMFY01000001">
    <property type="protein sequence ID" value="GGA02537.1"/>
    <property type="molecule type" value="Genomic_DNA"/>
</dbReference>
<evidence type="ECO:0000313" key="2">
    <source>
        <dbReference type="EMBL" id="GGA02537.1"/>
    </source>
</evidence>
<dbReference type="InterPro" id="IPR057154">
    <property type="entry name" value="DUF7832"/>
</dbReference>
<comment type="caution">
    <text evidence="2">The sequence shown here is derived from an EMBL/GenBank/DDBJ whole genome shotgun (WGS) entry which is preliminary data.</text>
</comment>
<dbReference type="RefSeq" id="WP_188548997.1">
    <property type="nucleotide sequence ID" value="NZ_BMFY01000001.1"/>
</dbReference>
<dbReference type="AlphaFoldDB" id="A0A8J2TV33"/>
<organism evidence="2 3">
    <name type="scientific">Sediminivirga luteola</name>
    <dbReference type="NCBI Taxonomy" id="1774748"/>
    <lineage>
        <taxon>Bacteria</taxon>
        <taxon>Bacillati</taxon>
        <taxon>Actinomycetota</taxon>
        <taxon>Actinomycetes</taxon>
        <taxon>Micrococcales</taxon>
        <taxon>Brevibacteriaceae</taxon>
        <taxon>Sediminivirga</taxon>
    </lineage>
</organism>
<dbReference type="Pfam" id="PF25191">
    <property type="entry name" value="DUF7832"/>
    <property type="match status" value="1"/>
</dbReference>